<evidence type="ECO:0000313" key="8">
    <source>
        <dbReference type="Proteomes" id="UP000318103"/>
    </source>
</evidence>
<dbReference type="InterPro" id="IPR040570">
    <property type="entry name" value="LAL_C2"/>
</dbReference>
<protein>
    <submittedName>
        <fullName evidence="7">ATP-grasp domain-containing protein</fullName>
    </submittedName>
</protein>
<dbReference type="InterPro" id="IPR052032">
    <property type="entry name" value="ATP-dep_AA_Ligase"/>
</dbReference>
<dbReference type="EMBL" id="VFNX01000007">
    <property type="protein sequence ID" value="TQK79248.1"/>
    <property type="molecule type" value="Genomic_DNA"/>
</dbReference>
<evidence type="ECO:0000256" key="2">
    <source>
        <dbReference type="ARBA" id="ARBA00022741"/>
    </source>
</evidence>
<dbReference type="SUPFAM" id="SSF56059">
    <property type="entry name" value="Glutathione synthetase ATP-binding domain-like"/>
    <property type="match status" value="1"/>
</dbReference>
<evidence type="ECO:0000256" key="3">
    <source>
        <dbReference type="ARBA" id="ARBA00022840"/>
    </source>
</evidence>
<dbReference type="PROSITE" id="PS50975">
    <property type="entry name" value="ATP_GRASP"/>
    <property type="match status" value="1"/>
</dbReference>
<keyword evidence="1" id="KW-0436">Ligase</keyword>
<proteinExistence type="predicted"/>
<dbReference type="OrthoDB" id="6964321at2"/>
<organism evidence="7 8">
    <name type="scientific">Streptomyces puniciscabiei</name>
    <dbReference type="NCBI Taxonomy" id="164348"/>
    <lineage>
        <taxon>Bacteria</taxon>
        <taxon>Bacillati</taxon>
        <taxon>Actinomycetota</taxon>
        <taxon>Actinomycetes</taxon>
        <taxon>Kitasatosporales</taxon>
        <taxon>Streptomycetaceae</taxon>
        <taxon>Streptomyces</taxon>
    </lineage>
</organism>
<dbReference type="Gene3D" id="3.30.470.20">
    <property type="entry name" value="ATP-grasp fold, B domain"/>
    <property type="match status" value="1"/>
</dbReference>
<dbReference type="Proteomes" id="UP000318103">
    <property type="component" value="Unassembled WGS sequence"/>
</dbReference>
<reference evidence="7 8" key="1">
    <citation type="submission" date="2019-06" db="EMBL/GenBank/DDBJ databases">
        <title>Sequencing the genomes of 1000 actinobacteria strains.</title>
        <authorList>
            <person name="Klenk H.-P."/>
        </authorList>
    </citation>
    <scope>NUCLEOTIDE SEQUENCE [LARGE SCALE GENOMIC DNA]</scope>
    <source>
        <strain evidence="7 8">DSM 41929</strain>
    </source>
</reference>
<keyword evidence="2 4" id="KW-0547">Nucleotide-binding</keyword>
<dbReference type="PANTHER" id="PTHR43585:SF2">
    <property type="entry name" value="ATP-GRASP ENZYME FSQD"/>
    <property type="match status" value="1"/>
</dbReference>
<gene>
    <name evidence="7" type="ORF">FB563_8242</name>
</gene>
<comment type="caution">
    <text evidence="7">The sequence shown here is derived from an EMBL/GenBank/DDBJ whole genome shotgun (WGS) entry which is preliminary data.</text>
</comment>
<sequence>MQADSTVLLVGATEGTVRKAKDLGLRVLVLQHPQKLAEAPCELADVVRAVDYTDLTALETAARELWKTTGFTAVVSLTEPGLEGAGLLNDLFGLGGTGLEAARRFRDKLAMRRRLVAAGNGAATAAAAPLAKRRDLDEFADEHGYPFVIKPTNGTGSYGVSLVTGPEAADTAWHTVSALSGHPMARTTMPFSVDGFMMEEYVDGPQFSAESFSFDGRHVLIGITETQLAADSFAAFSHVMPTRLDDAAQAGVLDAVSRFLDAMELRDGPAHTEFRLGERGPVVIESHNRFGGGAINQLVRGAYGIDLETYALGWPFRLVPEISRPPRARGAAAVRFLVSGPGQVESITGVEDARAEPGVLAAQMWVKPGDTVRAVEDSWDRLGLVAAAAATGDMAVRRAEEVLRDTIRIQVRGEDGVVRPARIALPDRPQRHPAHGESAVAMATAD</sequence>
<dbReference type="GO" id="GO:0005524">
    <property type="term" value="F:ATP binding"/>
    <property type="evidence" value="ECO:0007669"/>
    <property type="project" value="UniProtKB-UniRule"/>
</dbReference>
<keyword evidence="8" id="KW-1185">Reference proteome</keyword>
<dbReference type="GO" id="GO:0016874">
    <property type="term" value="F:ligase activity"/>
    <property type="evidence" value="ECO:0007669"/>
    <property type="project" value="UniProtKB-KW"/>
</dbReference>
<dbReference type="Pfam" id="PF18603">
    <property type="entry name" value="LAL_C2"/>
    <property type="match status" value="1"/>
</dbReference>
<feature type="domain" description="ATP-grasp" evidence="6">
    <location>
        <begin position="114"/>
        <end position="316"/>
    </location>
</feature>
<feature type="region of interest" description="Disordered" evidence="5">
    <location>
        <begin position="426"/>
        <end position="446"/>
    </location>
</feature>
<evidence type="ECO:0000256" key="5">
    <source>
        <dbReference type="SAM" id="MobiDB-lite"/>
    </source>
</evidence>
<keyword evidence="3 4" id="KW-0067">ATP-binding</keyword>
<name>A0A542SXH5_9ACTN</name>
<dbReference type="Pfam" id="PF13535">
    <property type="entry name" value="ATP-grasp_4"/>
    <property type="match status" value="1"/>
</dbReference>
<dbReference type="RefSeq" id="WP_142219280.1">
    <property type="nucleotide sequence ID" value="NZ_JBPJFI010000003.1"/>
</dbReference>
<dbReference type="InterPro" id="IPR013815">
    <property type="entry name" value="ATP_grasp_subdomain_1"/>
</dbReference>
<dbReference type="PANTHER" id="PTHR43585">
    <property type="entry name" value="FUMIPYRROLE BIOSYNTHESIS PROTEIN C"/>
    <property type="match status" value="1"/>
</dbReference>
<dbReference type="Gene3D" id="3.40.50.20">
    <property type="match status" value="1"/>
</dbReference>
<dbReference type="Gene3D" id="3.30.1490.20">
    <property type="entry name" value="ATP-grasp fold, A domain"/>
    <property type="match status" value="1"/>
</dbReference>
<evidence type="ECO:0000259" key="6">
    <source>
        <dbReference type="PROSITE" id="PS50975"/>
    </source>
</evidence>
<dbReference type="InterPro" id="IPR011761">
    <property type="entry name" value="ATP-grasp"/>
</dbReference>
<dbReference type="AlphaFoldDB" id="A0A542SXH5"/>
<evidence type="ECO:0000313" key="7">
    <source>
        <dbReference type="EMBL" id="TQK79248.1"/>
    </source>
</evidence>
<evidence type="ECO:0000256" key="4">
    <source>
        <dbReference type="PROSITE-ProRule" id="PRU00409"/>
    </source>
</evidence>
<dbReference type="GO" id="GO:0046872">
    <property type="term" value="F:metal ion binding"/>
    <property type="evidence" value="ECO:0007669"/>
    <property type="project" value="InterPro"/>
</dbReference>
<accession>A0A542SXH5</accession>
<evidence type="ECO:0000256" key="1">
    <source>
        <dbReference type="ARBA" id="ARBA00022598"/>
    </source>
</evidence>